<keyword evidence="2" id="KW-1185">Reference proteome</keyword>
<dbReference type="Proteomes" id="UP000198629">
    <property type="component" value="Unassembled WGS sequence"/>
</dbReference>
<dbReference type="EMBL" id="FNFX01000001">
    <property type="protein sequence ID" value="SDK20816.1"/>
    <property type="molecule type" value="Genomic_DNA"/>
</dbReference>
<dbReference type="RefSeq" id="WP_091469698.1">
    <property type="nucleotide sequence ID" value="NZ_FNFX01000001.1"/>
</dbReference>
<dbReference type="OrthoDB" id="370799at2"/>
<gene>
    <name evidence="1" type="ORF">SAMN05192566_0620</name>
</gene>
<dbReference type="STRING" id="492660.SAMN05192566_0620"/>
<name>A0A1G9A0E4_9PROT</name>
<sequence>MSNRAHLLEAVTFAQAGDWDAAHQIAQDYSDSTANWIHAVLHKIEGDTWNSKYWYARTGGHQYEDYAADISRELSAIRQFLESV</sequence>
<reference evidence="2" key="1">
    <citation type="submission" date="2016-10" db="EMBL/GenBank/DDBJ databases">
        <authorList>
            <person name="Varghese N."/>
            <person name="Submissions S."/>
        </authorList>
    </citation>
    <scope>NUCLEOTIDE SEQUENCE [LARGE SCALE GENOMIC DNA]</scope>
    <source>
        <strain evidence="2">CBMB127</strain>
    </source>
</reference>
<organism evidence="1 2">
    <name type="scientific">Methylophilus rhizosphaerae</name>
    <dbReference type="NCBI Taxonomy" id="492660"/>
    <lineage>
        <taxon>Bacteria</taxon>
        <taxon>Pseudomonadati</taxon>
        <taxon>Pseudomonadota</taxon>
        <taxon>Betaproteobacteria</taxon>
        <taxon>Nitrosomonadales</taxon>
        <taxon>Methylophilaceae</taxon>
        <taxon>Methylophilus</taxon>
    </lineage>
</organism>
<evidence type="ECO:0000313" key="2">
    <source>
        <dbReference type="Proteomes" id="UP000198629"/>
    </source>
</evidence>
<evidence type="ECO:0000313" key="1">
    <source>
        <dbReference type="EMBL" id="SDK20816.1"/>
    </source>
</evidence>
<proteinExistence type="predicted"/>
<dbReference type="AlphaFoldDB" id="A0A1G9A0E4"/>
<accession>A0A1G9A0E4</accession>
<protein>
    <submittedName>
        <fullName evidence="1">Uncharacterized protein</fullName>
    </submittedName>
</protein>